<comment type="subcellular location">
    <subcellularLocation>
        <location evidence="1">Cell membrane</location>
        <topology evidence="1">Peripheral membrane protein</topology>
    </subcellularLocation>
</comment>
<evidence type="ECO:0000256" key="6">
    <source>
        <dbReference type="ARBA" id="ARBA00022741"/>
    </source>
</evidence>
<keyword evidence="3" id="KW-0813">Transport</keyword>
<keyword evidence="4" id="KW-1003">Cell membrane</keyword>
<evidence type="ECO:0000256" key="9">
    <source>
        <dbReference type="ARBA" id="ARBA00023136"/>
    </source>
</evidence>
<dbReference type="Proteomes" id="UP001466893">
    <property type="component" value="Chromosome"/>
</dbReference>
<dbReference type="Pfam" id="PF00005">
    <property type="entry name" value="ABC_tran"/>
    <property type="match status" value="2"/>
</dbReference>
<dbReference type="InterPro" id="IPR003439">
    <property type="entry name" value="ABC_transporter-like_ATP-bd"/>
</dbReference>
<keyword evidence="5" id="KW-0677">Repeat</keyword>
<dbReference type="InterPro" id="IPR003593">
    <property type="entry name" value="AAA+_ATPase"/>
</dbReference>
<keyword evidence="9" id="KW-0472">Membrane</keyword>
<feature type="domain" description="ABC transporter" evidence="11">
    <location>
        <begin position="4"/>
        <end position="243"/>
    </location>
</feature>
<feature type="domain" description="ABC transporter" evidence="11">
    <location>
        <begin position="243"/>
        <end position="450"/>
    </location>
</feature>
<evidence type="ECO:0000256" key="1">
    <source>
        <dbReference type="ARBA" id="ARBA00004202"/>
    </source>
</evidence>
<keyword evidence="13" id="KW-1185">Reference proteome</keyword>
<evidence type="ECO:0000256" key="8">
    <source>
        <dbReference type="ARBA" id="ARBA00022967"/>
    </source>
</evidence>
<comment type="similarity">
    <text evidence="2">Belongs to the ABC transporter superfamily.</text>
</comment>
<dbReference type="SMART" id="SM00382">
    <property type="entry name" value="AAA"/>
    <property type="match status" value="2"/>
</dbReference>
<dbReference type="EMBL" id="CP151800">
    <property type="protein sequence ID" value="WZV97933.1"/>
    <property type="molecule type" value="Genomic_DNA"/>
</dbReference>
<dbReference type="PROSITE" id="PS50893">
    <property type="entry name" value="ABC_TRANSPORTER_2"/>
    <property type="match status" value="2"/>
</dbReference>
<dbReference type="GO" id="GO:0005524">
    <property type="term" value="F:ATP binding"/>
    <property type="evidence" value="ECO:0007669"/>
    <property type="project" value="UniProtKB-KW"/>
</dbReference>
<evidence type="ECO:0000256" key="3">
    <source>
        <dbReference type="ARBA" id="ARBA00022448"/>
    </source>
</evidence>
<dbReference type="SUPFAM" id="SSF52540">
    <property type="entry name" value="P-loop containing nucleoside triphosphate hydrolases"/>
    <property type="match status" value="2"/>
</dbReference>
<organism evidence="12 13">
    <name type="scientific">Kosakonia calanthes</name>
    <dbReference type="NCBI Taxonomy" id="3139408"/>
    <lineage>
        <taxon>Bacteria</taxon>
        <taxon>Pseudomonadati</taxon>
        <taxon>Pseudomonadota</taxon>
        <taxon>Gammaproteobacteria</taxon>
        <taxon>Enterobacterales</taxon>
        <taxon>Enterobacteriaceae</taxon>
        <taxon>Kosakonia</taxon>
    </lineage>
</organism>
<evidence type="ECO:0000313" key="12">
    <source>
        <dbReference type="EMBL" id="WZV97933.1"/>
    </source>
</evidence>
<dbReference type="RefSeq" id="WP_342322563.1">
    <property type="nucleotide sequence ID" value="NZ_CP151800.1"/>
</dbReference>
<comment type="function">
    <text evidence="10">Probably part of an ABC transporter complex. Responsible for energy coupling to the transport system.</text>
</comment>
<keyword evidence="7 12" id="KW-0067">ATP-binding</keyword>
<dbReference type="InterPro" id="IPR017871">
    <property type="entry name" value="ABC_transporter-like_CS"/>
</dbReference>
<sequence>MGGIELNQVSVTFPAGGRPALDNINLTIPRGQCVLLTGECGCGKSTLLRLLNGIIPHVIPGAIAGEVRVNTTTPAQAKLHEMGRQVGTVYQNPRRQFFCADPLAELAFGSENAGQPPGEILARASKIAAELGIDHLLTRNMFTLSGGELQRIAIGAALMDQPTFLLLDEPASNLDLLSIDALAQILQSLRGTGITIIIAEHRLWFLREVVDRVVRLQQGRIIEDVPARQFWQRDNFQRIQQGLRALTTPQTACLTAPPAGRDGIVYQHSSHGNLYFPRGCVTVLSGVNGAGKSTLAAKLVGLQKTREAITLDGKPYPQRQRLRYGFWVMQDVHRQLFAASVRQELQMGAYTICAKRKASVVEDMALNDLLDQHPMALSGGQQQRVAVALALLAQREVVIFDEPTSGLDYAGMMLVALRLRQLARTGAAVILVTHDEEFSGVCGDWRVELGG</sequence>
<dbReference type="PANTHER" id="PTHR43553:SF23">
    <property type="entry name" value="ABC TRANSPORTER ATP-BINDING COMPONENT"/>
    <property type="match status" value="1"/>
</dbReference>
<proteinExistence type="inferred from homology"/>
<evidence type="ECO:0000313" key="13">
    <source>
        <dbReference type="Proteomes" id="UP001466893"/>
    </source>
</evidence>
<evidence type="ECO:0000256" key="10">
    <source>
        <dbReference type="ARBA" id="ARBA00025157"/>
    </source>
</evidence>
<keyword evidence="8" id="KW-1278">Translocase</keyword>
<evidence type="ECO:0000256" key="7">
    <source>
        <dbReference type="ARBA" id="ARBA00022840"/>
    </source>
</evidence>
<dbReference type="PROSITE" id="PS00211">
    <property type="entry name" value="ABC_TRANSPORTER_1"/>
    <property type="match status" value="2"/>
</dbReference>
<dbReference type="PANTHER" id="PTHR43553">
    <property type="entry name" value="HEAVY METAL TRANSPORTER"/>
    <property type="match status" value="1"/>
</dbReference>
<dbReference type="InterPro" id="IPR027417">
    <property type="entry name" value="P-loop_NTPase"/>
</dbReference>
<dbReference type="CDD" id="cd03225">
    <property type="entry name" value="ABC_cobalt_CbiO_domain1"/>
    <property type="match status" value="1"/>
</dbReference>
<dbReference type="Gene3D" id="3.40.50.300">
    <property type="entry name" value="P-loop containing nucleotide triphosphate hydrolases"/>
    <property type="match status" value="2"/>
</dbReference>
<dbReference type="InterPro" id="IPR015856">
    <property type="entry name" value="ABC_transpr_CbiO/EcfA_su"/>
</dbReference>
<evidence type="ECO:0000256" key="4">
    <source>
        <dbReference type="ARBA" id="ARBA00022475"/>
    </source>
</evidence>
<name>A0ABZ3B695_9ENTR</name>
<keyword evidence="6" id="KW-0547">Nucleotide-binding</keyword>
<accession>A0ABZ3B695</accession>
<evidence type="ECO:0000256" key="5">
    <source>
        <dbReference type="ARBA" id="ARBA00022737"/>
    </source>
</evidence>
<protein>
    <submittedName>
        <fullName evidence="12">ABC transporter ATP-binding protein</fullName>
    </submittedName>
</protein>
<evidence type="ECO:0000256" key="2">
    <source>
        <dbReference type="ARBA" id="ARBA00005417"/>
    </source>
</evidence>
<reference evidence="12 13" key="1">
    <citation type="submission" date="2024-04" db="EMBL/GenBank/DDBJ databases">
        <title>Kosakonia calanthae sp. nov., a halophilic bacterium isolated from leaves of Calanthe tiplacata.</title>
        <authorList>
            <person name="Wu P."/>
        </authorList>
    </citation>
    <scope>NUCLEOTIDE SEQUENCE [LARGE SCALE GENOMIC DNA]</scope>
    <source>
        <strain evidence="12 13">BYX6</strain>
    </source>
</reference>
<dbReference type="InterPro" id="IPR050095">
    <property type="entry name" value="ECF_ABC_transporter_ATP-bd"/>
</dbReference>
<evidence type="ECO:0000259" key="11">
    <source>
        <dbReference type="PROSITE" id="PS50893"/>
    </source>
</evidence>
<gene>
    <name evidence="12" type="ORF">AAEY27_20180</name>
</gene>